<dbReference type="InterPro" id="IPR051240">
    <property type="entry name" value="Mito_RNA-Proc/Resp"/>
</dbReference>
<evidence type="ECO:0000313" key="5">
    <source>
        <dbReference type="Proteomes" id="UP001152561"/>
    </source>
</evidence>
<dbReference type="PANTHER" id="PTHR47933:SF45">
    <property type="entry name" value="PENTACOTRIPEPTIDE-REPEAT REGION OF PRORP DOMAIN-CONTAINING PROTEIN"/>
    <property type="match status" value="1"/>
</dbReference>
<dbReference type="InterPro" id="IPR002885">
    <property type="entry name" value="PPR_rpt"/>
</dbReference>
<reference evidence="5" key="1">
    <citation type="journal article" date="2023" name="Proc. Natl. Acad. Sci. U.S.A.">
        <title>Genomic and structural basis for evolution of tropane alkaloid biosynthesis.</title>
        <authorList>
            <person name="Wanga Y.-J."/>
            <person name="Taina T."/>
            <person name="Yua J.-Y."/>
            <person name="Lia J."/>
            <person name="Xua B."/>
            <person name="Chenc J."/>
            <person name="D'Auriad J.C."/>
            <person name="Huanga J.-P."/>
            <person name="Huanga S.-X."/>
        </authorList>
    </citation>
    <scope>NUCLEOTIDE SEQUENCE [LARGE SCALE GENOMIC DNA]</scope>
    <source>
        <strain evidence="5">cv. KIB-2019</strain>
    </source>
</reference>
<proteinExistence type="inferred from homology"/>
<keyword evidence="2" id="KW-0677">Repeat</keyword>
<sequence length="133" mass="14957">MSLLDKILEHKLSPSNVTFNLLVHGQCKVGEMDNAFRLLRLMEENGLAPDEWTYGTLVDGLCERGRVEEANIVFRGNRLPRSFLEALLAIGLGREGHLEEASRLVDHMQSCGMSSCEDIYNSMVNCFLQVENV</sequence>
<dbReference type="Pfam" id="PF01535">
    <property type="entry name" value="PPR"/>
    <property type="match status" value="1"/>
</dbReference>
<evidence type="ECO:0008006" key="6">
    <source>
        <dbReference type="Google" id="ProtNLM"/>
    </source>
</evidence>
<dbReference type="PROSITE" id="PS51375">
    <property type="entry name" value="PPR"/>
    <property type="match status" value="2"/>
</dbReference>
<evidence type="ECO:0000256" key="1">
    <source>
        <dbReference type="ARBA" id="ARBA00007626"/>
    </source>
</evidence>
<comment type="caution">
    <text evidence="4">The sequence shown here is derived from an EMBL/GenBank/DDBJ whole genome shotgun (WGS) entry which is preliminary data.</text>
</comment>
<dbReference type="Pfam" id="PF13041">
    <property type="entry name" value="PPR_2"/>
    <property type="match status" value="1"/>
</dbReference>
<organism evidence="4 5">
    <name type="scientific">Anisodus acutangulus</name>
    <dbReference type="NCBI Taxonomy" id="402998"/>
    <lineage>
        <taxon>Eukaryota</taxon>
        <taxon>Viridiplantae</taxon>
        <taxon>Streptophyta</taxon>
        <taxon>Embryophyta</taxon>
        <taxon>Tracheophyta</taxon>
        <taxon>Spermatophyta</taxon>
        <taxon>Magnoliopsida</taxon>
        <taxon>eudicotyledons</taxon>
        <taxon>Gunneridae</taxon>
        <taxon>Pentapetalae</taxon>
        <taxon>asterids</taxon>
        <taxon>lamiids</taxon>
        <taxon>Solanales</taxon>
        <taxon>Solanaceae</taxon>
        <taxon>Solanoideae</taxon>
        <taxon>Hyoscyameae</taxon>
        <taxon>Anisodus</taxon>
    </lineage>
</organism>
<keyword evidence="5" id="KW-1185">Reference proteome</keyword>
<accession>A0A9Q1RSG1</accession>
<dbReference type="Proteomes" id="UP001152561">
    <property type="component" value="Unassembled WGS sequence"/>
</dbReference>
<feature type="repeat" description="PPR" evidence="3">
    <location>
        <begin position="50"/>
        <end position="86"/>
    </location>
</feature>
<dbReference type="AlphaFoldDB" id="A0A9Q1RSG1"/>
<feature type="repeat" description="PPR" evidence="3">
    <location>
        <begin position="15"/>
        <end position="49"/>
    </location>
</feature>
<gene>
    <name evidence="4" type="ORF">K7X08_037676</name>
</gene>
<dbReference type="NCBIfam" id="TIGR00756">
    <property type="entry name" value="PPR"/>
    <property type="match status" value="3"/>
</dbReference>
<dbReference type="GO" id="GO:0003729">
    <property type="term" value="F:mRNA binding"/>
    <property type="evidence" value="ECO:0007669"/>
    <property type="project" value="TreeGrafter"/>
</dbReference>
<dbReference type="EMBL" id="JAJAGQ010000002">
    <property type="protein sequence ID" value="KAJ8570704.1"/>
    <property type="molecule type" value="Genomic_DNA"/>
</dbReference>
<evidence type="ECO:0000256" key="3">
    <source>
        <dbReference type="PROSITE-ProRule" id="PRU00708"/>
    </source>
</evidence>
<dbReference type="InterPro" id="IPR011990">
    <property type="entry name" value="TPR-like_helical_dom_sf"/>
</dbReference>
<evidence type="ECO:0000313" key="4">
    <source>
        <dbReference type="EMBL" id="KAJ8570704.1"/>
    </source>
</evidence>
<evidence type="ECO:0000256" key="2">
    <source>
        <dbReference type="ARBA" id="ARBA00022737"/>
    </source>
</evidence>
<dbReference type="OrthoDB" id="1709053at2759"/>
<dbReference type="PANTHER" id="PTHR47933">
    <property type="entry name" value="PENTATRICOPEPTIDE REPEAT-CONTAINING PROTEIN 1, MITOCHONDRIAL"/>
    <property type="match status" value="1"/>
</dbReference>
<dbReference type="Gene3D" id="1.25.40.10">
    <property type="entry name" value="Tetratricopeptide repeat domain"/>
    <property type="match status" value="2"/>
</dbReference>
<protein>
    <recommendedName>
        <fullName evidence="6">Pentatricopeptide repeat-containing protein</fullName>
    </recommendedName>
</protein>
<name>A0A9Q1RSG1_9SOLA</name>
<comment type="similarity">
    <text evidence="1">Belongs to the PPR family. P subfamily.</text>
</comment>